<proteinExistence type="predicted"/>
<protein>
    <submittedName>
        <fullName evidence="1">Uncharacterized protein</fullName>
    </submittedName>
</protein>
<keyword evidence="2" id="KW-1185">Reference proteome</keyword>
<sequence length="257" mass="29538">MSGALANKFSKRDNKVQVVQNYKTGELLSQIDKALVNFDKMQDAKSVQASFINPYIGNKLMKSGVSSVVRGVPSDNPLSNESRFVNRVPNKPVLNLQPNFNQSINQNSNNFMQTRGSLQGYKNYTYQPQMVKPKLMIQDFYRQNQTNISSIQEQLMPRTLASNQSYINVYEKQRSQGQSMIQPQPYIQSFQNTFNPQRAPVNTYHHQIRDTQSQRDNARILDDISTGRFSMNTHYQHQNQVQQPINNLGQAINILMN</sequence>
<dbReference type="AlphaFoldDB" id="A0A078BB79"/>
<evidence type="ECO:0000313" key="2">
    <source>
        <dbReference type="Proteomes" id="UP000039865"/>
    </source>
</evidence>
<evidence type="ECO:0000313" key="1">
    <source>
        <dbReference type="EMBL" id="CDW91815.1"/>
    </source>
</evidence>
<dbReference type="InParanoid" id="A0A078BB79"/>
<reference evidence="1 2" key="1">
    <citation type="submission" date="2014-06" db="EMBL/GenBank/DDBJ databases">
        <authorList>
            <person name="Swart Estienne"/>
        </authorList>
    </citation>
    <scope>NUCLEOTIDE SEQUENCE [LARGE SCALE GENOMIC DNA]</scope>
    <source>
        <strain evidence="1 2">130c</strain>
    </source>
</reference>
<dbReference type="Proteomes" id="UP000039865">
    <property type="component" value="Unassembled WGS sequence"/>
</dbReference>
<dbReference type="EMBL" id="CCKQ01019778">
    <property type="protein sequence ID" value="CDW91815.1"/>
    <property type="molecule type" value="Genomic_DNA"/>
</dbReference>
<name>A0A078BB79_STYLE</name>
<accession>A0A078BB79</accession>
<organism evidence="1 2">
    <name type="scientific">Stylonychia lemnae</name>
    <name type="common">Ciliate</name>
    <dbReference type="NCBI Taxonomy" id="5949"/>
    <lineage>
        <taxon>Eukaryota</taxon>
        <taxon>Sar</taxon>
        <taxon>Alveolata</taxon>
        <taxon>Ciliophora</taxon>
        <taxon>Intramacronucleata</taxon>
        <taxon>Spirotrichea</taxon>
        <taxon>Stichotrichia</taxon>
        <taxon>Sporadotrichida</taxon>
        <taxon>Oxytrichidae</taxon>
        <taxon>Stylonychinae</taxon>
        <taxon>Stylonychia</taxon>
    </lineage>
</organism>
<gene>
    <name evidence="1" type="primary">Contig1515.g1661</name>
    <name evidence="1" type="ORF">STYLEM_20976</name>
</gene>